<evidence type="ECO:0000256" key="1">
    <source>
        <dbReference type="ARBA" id="ARBA00023015"/>
    </source>
</evidence>
<proteinExistence type="predicted"/>
<name>A0A174RDI6_9FIRM</name>
<dbReference type="InterPro" id="IPR020449">
    <property type="entry name" value="Tscrpt_reg_AraC-type_HTH"/>
</dbReference>
<keyword evidence="5" id="KW-0808">Transferase</keyword>
<dbReference type="InterPro" id="IPR009057">
    <property type="entry name" value="Homeodomain-like_sf"/>
</dbReference>
<evidence type="ECO:0000259" key="4">
    <source>
        <dbReference type="PROSITE" id="PS01124"/>
    </source>
</evidence>
<keyword evidence="2" id="KW-0238">DNA-binding</keyword>
<evidence type="ECO:0000313" key="6">
    <source>
        <dbReference type="Proteomes" id="UP000095709"/>
    </source>
</evidence>
<dbReference type="InterPro" id="IPR018062">
    <property type="entry name" value="HTH_AraC-typ_CS"/>
</dbReference>
<organism evidence="5 6">
    <name type="scientific">Fusicatenibacter saccharivorans</name>
    <dbReference type="NCBI Taxonomy" id="1150298"/>
    <lineage>
        <taxon>Bacteria</taxon>
        <taxon>Bacillati</taxon>
        <taxon>Bacillota</taxon>
        <taxon>Clostridia</taxon>
        <taxon>Lachnospirales</taxon>
        <taxon>Lachnospiraceae</taxon>
        <taxon>Fusicatenibacter</taxon>
    </lineage>
</organism>
<dbReference type="GO" id="GO:0043565">
    <property type="term" value="F:sequence-specific DNA binding"/>
    <property type="evidence" value="ECO:0007669"/>
    <property type="project" value="InterPro"/>
</dbReference>
<gene>
    <name evidence="5" type="primary">adaA_3</name>
    <name evidence="5" type="ORF">ERS852498_02938</name>
</gene>
<evidence type="ECO:0000256" key="2">
    <source>
        <dbReference type="ARBA" id="ARBA00023125"/>
    </source>
</evidence>
<dbReference type="GO" id="GO:0008168">
    <property type="term" value="F:methyltransferase activity"/>
    <property type="evidence" value="ECO:0007669"/>
    <property type="project" value="UniProtKB-KW"/>
</dbReference>
<keyword evidence="5" id="KW-0489">Methyltransferase</keyword>
<reference evidence="5 6" key="1">
    <citation type="submission" date="2015-09" db="EMBL/GenBank/DDBJ databases">
        <authorList>
            <consortium name="Pathogen Informatics"/>
        </authorList>
    </citation>
    <scope>NUCLEOTIDE SEQUENCE [LARGE SCALE GENOMIC DNA]</scope>
    <source>
        <strain evidence="5 6">2789STDY5834885</strain>
    </source>
</reference>
<evidence type="ECO:0000256" key="3">
    <source>
        <dbReference type="ARBA" id="ARBA00023163"/>
    </source>
</evidence>
<dbReference type="SUPFAM" id="SSF46689">
    <property type="entry name" value="Homeodomain-like"/>
    <property type="match status" value="2"/>
</dbReference>
<dbReference type="Pfam" id="PF12833">
    <property type="entry name" value="HTH_18"/>
    <property type="match status" value="1"/>
</dbReference>
<dbReference type="InterPro" id="IPR018060">
    <property type="entry name" value="HTH_AraC"/>
</dbReference>
<dbReference type="GO" id="GO:0032259">
    <property type="term" value="P:methylation"/>
    <property type="evidence" value="ECO:0007669"/>
    <property type="project" value="UniProtKB-KW"/>
</dbReference>
<dbReference type="EC" id="2.1.1.-" evidence="5"/>
<dbReference type="Gene3D" id="1.10.10.60">
    <property type="entry name" value="Homeodomain-like"/>
    <property type="match status" value="2"/>
</dbReference>
<evidence type="ECO:0000313" key="5">
    <source>
        <dbReference type="EMBL" id="CUP83522.1"/>
    </source>
</evidence>
<dbReference type="PANTHER" id="PTHR43280:SF28">
    <property type="entry name" value="HTH-TYPE TRANSCRIPTIONAL ACTIVATOR RHAS"/>
    <property type="match status" value="1"/>
</dbReference>
<dbReference type="Proteomes" id="UP000095709">
    <property type="component" value="Unassembled WGS sequence"/>
</dbReference>
<dbReference type="PANTHER" id="PTHR43280">
    <property type="entry name" value="ARAC-FAMILY TRANSCRIPTIONAL REGULATOR"/>
    <property type="match status" value="1"/>
</dbReference>
<protein>
    <submittedName>
        <fullName evidence="5">Methylphosphotriester-DNA--protein-cysteine S-methyltransferase</fullName>
        <ecNumber evidence="5">2.1.1.-</ecNumber>
    </submittedName>
</protein>
<dbReference type="PROSITE" id="PS01124">
    <property type="entry name" value="HTH_ARAC_FAMILY_2"/>
    <property type="match status" value="1"/>
</dbReference>
<dbReference type="GO" id="GO:0003700">
    <property type="term" value="F:DNA-binding transcription factor activity"/>
    <property type="evidence" value="ECO:0007669"/>
    <property type="project" value="InterPro"/>
</dbReference>
<keyword evidence="3" id="KW-0804">Transcription</keyword>
<dbReference type="SMART" id="SM00342">
    <property type="entry name" value="HTH_ARAC"/>
    <property type="match status" value="1"/>
</dbReference>
<sequence length="173" mass="20564">MIKLIIKCMGEKREFYLEEVKGLTRALLMQIARWNERDEKQEKNSIVDDASIALILPALDYIGENYKEILRIEELAEVCHISETHLRRIFQESMRMTPVEYINWVRIRAACKELRKTNISVNEIAMRSGFTTISTFNRNFRRILGVSPQQWRSAPEHYERKLLNFDIKTQEGW</sequence>
<feature type="domain" description="HTH araC/xylS-type" evidence="4">
    <location>
        <begin position="56"/>
        <end position="154"/>
    </location>
</feature>
<dbReference type="AlphaFoldDB" id="A0A174RDI6"/>
<keyword evidence="1" id="KW-0805">Transcription regulation</keyword>
<dbReference type="EMBL" id="CZAL01000018">
    <property type="protein sequence ID" value="CUP83522.1"/>
    <property type="molecule type" value="Genomic_DNA"/>
</dbReference>
<accession>A0A174RDI6</accession>
<dbReference type="PROSITE" id="PS00041">
    <property type="entry name" value="HTH_ARAC_FAMILY_1"/>
    <property type="match status" value="1"/>
</dbReference>
<dbReference type="PRINTS" id="PR00032">
    <property type="entry name" value="HTHARAC"/>
</dbReference>